<name>A0A1F4XU38_9BACT</name>
<feature type="transmembrane region" description="Helical" evidence="1">
    <location>
        <begin position="167"/>
        <end position="186"/>
    </location>
</feature>
<keyword evidence="1" id="KW-1133">Transmembrane helix</keyword>
<gene>
    <name evidence="2" type="ORF">A3F55_01430</name>
</gene>
<proteinExistence type="predicted"/>
<feature type="transmembrane region" description="Helical" evidence="1">
    <location>
        <begin position="35"/>
        <end position="53"/>
    </location>
</feature>
<dbReference type="AlphaFoldDB" id="A0A1F4XU38"/>
<feature type="transmembrane region" description="Helical" evidence="1">
    <location>
        <begin position="59"/>
        <end position="80"/>
    </location>
</feature>
<dbReference type="EMBL" id="MEWW01000002">
    <property type="protein sequence ID" value="OGC85231.1"/>
    <property type="molecule type" value="Genomic_DNA"/>
</dbReference>
<keyword evidence="1" id="KW-0812">Transmembrane</keyword>
<feature type="transmembrane region" description="Helical" evidence="1">
    <location>
        <begin position="6"/>
        <end position="23"/>
    </location>
</feature>
<dbReference type="Proteomes" id="UP000178091">
    <property type="component" value="Unassembled WGS sequence"/>
</dbReference>
<organism evidence="2 3">
    <name type="scientific">Candidatus Adlerbacteria bacterium RIFCSPHIGHO2_12_FULL_53_18</name>
    <dbReference type="NCBI Taxonomy" id="1797242"/>
    <lineage>
        <taxon>Bacteria</taxon>
        <taxon>Candidatus Adleribacteriota</taxon>
    </lineage>
</organism>
<evidence type="ECO:0000313" key="2">
    <source>
        <dbReference type="EMBL" id="OGC85231.1"/>
    </source>
</evidence>
<evidence type="ECO:0000256" key="1">
    <source>
        <dbReference type="SAM" id="Phobius"/>
    </source>
</evidence>
<feature type="transmembrane region" description="Helical" evidence="1">
    <location>
        <begin position="142"/>
        <end position="161"/>
    </location>
</feature>
<evidence type="ECO:0000313" key="3">
    <source>
        <dbReference type="Proteomes" id="UP000178091"/>
    </source>
</evidence>
<comment type="caution">
    <text evidence="2">The sequence shown here is derived from an EMBL/GenBank/DDBJ whole genome shotgun (WGS) entry which is preliminary data.</text>
</comment>
<protein>
    <submittedName>
        <fullName evidence="2">Uncharacterized protein</fullName>
    </submittedName>
</protein>
<sequence length="195" mass="21274">MDWHAELALVTGIITAVAVVPYVRDMLRGTTRPNLVTWGLWLLIQAIFISAQFSSGASWSVVLPLMEMVTVGIVFFLGLFGYGYKKYGRLDVVCLMIAIAAIALWQMTDEPMVALVLSVLADFVAVIPTFKKSYLDPKSETPSAYLLVVVASVFAAASTTIVDAANLMWPIYIGALNGTVLCLILLGRRRKRGSI</sequence>
<keyword evidence="1" id="KW-0472">Membrane</keyword>
<reference evidence="2 3" key="1">
    <citation type="journal article" date="2016" name="Nat. Commun.">
        <title>Thousands of microbial genomes shed light on interconnected biogeochemical processes in an aquifer system.</title>
        <authorList>
            <person name="Anantharaman K."/>
            <person name="Brown C.T."/>
            <person name="Hug L.A."/>
            <person name="Sharon I."/>
            <person name="Castelle C.J."/>
            <person name="Probst A.J."/>
            <person name="Thomas B.C."/>
            <person name="Singh A."/>
            <person name="Wilkins M.J."/>
            <person name="Karaoz U."/>
            <person name="Brodie E.L."/>
            <person name="Williams K.H."/>
            <person name="Hubbard S.S."/>
            <person name="Banfield J.F."/>
        </authorList>
    </citation>
    <scope>NUCLEOTIDE SEQUENCE [LARGE SCALE GENOMIC DNA]</scope>
</reference>
<feature type="transmembrane region" description="Helical" evidence="1">
    <location>
        <begin position="112"/>
        <end position="130"/>
    </location>
</feature>
<accession>A0A1F4XU38</accession>
<feature type="transmembrane region" description="Helical" evidence="1">
    <location>
        <begin position="87"/>
        <end position="106"/>
    </location>
</feature>